<organism evidence="5 6">
    <name type="scientific">Chitinivorax tropicus</name>
    <dbReference type="NCBI Taxonomy" id="714531"/>
    <lineage>
        <taxon>Bacteria</taxon>
        <taxon>Pseudomonadati</taxon>
        <taxon>Pseudomonadota</taxon>
        <taxon>Betaproteobacteria</taxon>
        <taxon>Chitinivorax</taxon>
    </lineage>
</organism>
<evidence type="ECO:0000256" key="2">
    <source>
        <dbReference type="SAM" id="MobiDB-lite"/>
    </source>
</evidence>
<name>A0A840MVG6_9PROT</name>
<feature type="transmembrane region" description="Helical" evidence="3">
    <location>
        <begin position="6"/>
        <end position="25"/>
    </location>
</feature>
<dbReference type="Pfam" id="PF07963">
    <property type="entry name" value="N_methyl"/>
    <property type="match status" value="1"/>
</dbReference>
<reference evidence="5 6" key="1">
    <citation type="submission" date="2020-08" db="EMBL/GenBank/DDBJ databases">
        <title>Genomic Encyclopedia of Type Strains, Phase IV (KMG-IV): sequencing the most valuable type-strain genomes for metagenomic binning, comparative biology and taxonomic classification.</title>
        <authorList>
            <person name="Goeker M."/>
        </authorList>
    </citation>
    <scope>NUCLEOTIDE SEQUENCE [LARGE SCALE GENOMIC DNA]</scope>
    <source>
        <strain evidence="5 6">DSM 27165</strain>
    </source>
</reference>
<feature type="region of interest" description="Disordered" evidence="2">
    <location>
        <begin position="89"/>
        <end position="123"/>
    </location>
</feature>
<dbReference type="PRINTS" id="PR00813">
    <property type="entry name" value="BCTERIALGSPG"/>
</dbReference>
<evidence type="ECO:0000256" key="3">
    <source>
        <dbReference type="SAM" id="Phobius"/>
    </source>
</evidence>
<dbReference type="PROSITE" id="PS00409">
    <property type="entry name" value="PROKAR_NTER_METHYL"/>
    <property type="match status" value="1"/>
</dbReference>
<sequence>MKTRGFTLLELLIAMAIIATFLTLVTPRYTNSVDQAKETVLRDNLNTLRKAIDQFRGDVGRYPDRLEELVEKKYLREVPLDPIVENRTSWRITPPSGEEKGFVADVHSSASGSSRDGTSYANW</sequence>
<dbReference type="SUPFAM" id="SSF54523">
    <property type="entry name" value="Pili subunits"/>
    <property type="match status" value="1"/>
</dbReference>
<keyword evidence="3" id="KW-0812">Transmembrane</keyword>
<dbReference type="Proteomes" id="UP000575898">
    <property type="component" value="Unassembled WGS sequence"/>
</dbReference>
<dbReference type="RefSeq" id="WP_184041733.1">
    <property type="nucleotide sequence ID" value="NZ_JACHHY010000031.1"/>
</dbReference>
<gene>
    <name evidence="5" type="ORF">HNQ59_003652</name>
</gene>
<protein>
    <submittedName>
        <fullName evidence="5">General secretion pathway protein G</fullName>
    </submittedName>
</protein>
<dbReference type="Gene3D" id="3.30.700.10">
    <property type="entry name" value="Glycoprotein, Type 4 Pilin"/>
    <property type="match status" value="1"/>
</dbReference>
<dbReference type="InterPro" id="IPR000983">
    <property type="entry name" value="Bac_GSPG_pilin"/>
</dbReference>
<keyword evidence="3" id="KW-1133">Transmembrane helix</keyword>
<dbReference type="AlphaFoldDB" id="A0A840MVG6"/>
<keyword evidence="3" id="KW-0472">Membrane</keyword>
<dbReference type="Pfam" id="PF08334">
    <property type="entry name" value="T2SSG"/>
    <property type="match status" value="1"/>
</dbReference>
<evidence type="ECO:0000256" key="1">
    <source>
        <dbReference type="ARBA" id="ARBA00022481"/>
    </source>
</evidence>
<keyword evidence="6" id="KW-1185">Reference proteome</keyword>
<evidence type="ECO:0000313" key="6">
    <source>
        <dbReference type="Proteomes" id="UP000575898"/>
    </source>
</evidence>
<dbReference type="GO" id="GO:0015628">
    <property type="term" value="P:protein secretion by the type II secretion system"/>
    <property type="evidence" value="ECO:0007669"/>
    <property type="project" value="InterPro"/>
</dbReference>
<dbReference type="EMBL" id="JACHHY010000031">
    <property type="protein sequence ID" value="MBB5020333.1"/>
    <property type="molecule type" value="Genomic_DNA"/>
</dbReference>
<proteinExistence type="predicted"/>
<evidence type="ECO:0000313" key="5">
    <source>
        <dbReference type="EMBL" id="MBB5020333.1"/>
    </source>
</evidence>
<dbReference type="InterPro" id="IPR045584">
    <property type="entry name" value="Pilin-like"/>
</dbReference>
<feature type="compositionally biased region" description="Low complexity" evidence="2">
    <location>
        <begin position="103"/>
        <end position="123"/>
    </location>
</feature>
<dbReference type="InterPro" id="IPR013545">
    <property type="entry name" value="T2SS_protein-GspG_C"/>
</dbReference>
<feature type="domain" description="Type II secretion system protein GspG C-terminal" evidence="4">
    <location>
        <begin position="29"/>
        <end position="73"/>
    </location>
</feature>
<dbReference type="NCBIfam" id="TIGR02532">
    <property type="entry name" value="IV_pilin_GFxxxE"/>
    <property type="match status" value="1"/>
</dbReference>
<dbReference type="InterPro" id="IPR012902">
    <property type="entry name" value="N_methyl_site"/>
</dbReference>
<accession>A0A840MVG6</accession>
<keyword evidence="1" id="KW-0488">Methylation</keyword>
<comment type="caution">
    <text evidence="5">The sequence shown here is derived from an EMBL/GenBank/DDBJ whole genome shotgun (WGS) entry which is preliminary data.</text>
</comment>
<dbReference type="GO" id="GO:0015627">
    <property type="term" value="C:type II protein secretion system complex"/>
    <property type="evidence" value="ECO:0007669"/>
    <property type="project" value="InterPro"/>
</dbReference>
<evidence type="ECO:0000259" key="4">
    <source>
        <dbReference type="Pfam" id="PF08334"/>
    </source>
</evidence>